<keyword evidence="4" id="KW-1185">Reference proteome</keyword>
<gene>
    <name evidence="3" type="ORF">J1C48_03475</name>
</gene>
<feature type="region of interest" description="Disordered" evidence="1">
    <location>
        <begin position="219"/>
        <end position="266"/>
    </location>
</feature>
<feature type="transmembrane region" description="Helical" evidence="2">
    <location>
        <begin position="134"/>
        <end position="151"/>
    </location>
</feature>
<dbReference type="AlphaFoldDB" id="A0A939JUP2"/>
<evidence type="ECO:0000313" key="3">
    <source>
        <dbReference type="EMBL" id="MBO0661624.1"/>
    </source>
</evidence>
<feature type="transmembrane region" description="Helical" evidence="2">
    <location>
        <begin position="111"/>
        <end position="127"/>
    </location>
</feature>
<name>A0A939JUP2_9HYPH</name>
<feature type="transmembrane region" description="Helical" evidence="2">
    <location>
        <begin position="163"/>
        <end position="185"/>
    </location>
</feature>
<dbReference type="Proteomes" id="UP000664122">
    <property type="component" value="Unassembled WGS sequence"/>
</dbReference>
<accession>A0A939JUP2</accession>
<feature type="transmembrane region" description="Helical" evidence="2">
    <location>
        <begin position="79"/>
        <end position="99"/>
    </location>
</feature>
<feature type="transmembrane region" description="Helical" evidence="2">
    <location>
        <begin position="192"/>
        <end position="214"/>
    </location>
</feature>
<dbReference type="EMBL" id="JAFMPP010000002">
    <property type="protein sequence ID" value="MBO0661624.1"/>
    <property type="molecule type" value="Genomic_DNA"/>
</dbReference>
<sequence>MSLEAQERQDHRIAGLLGPALLLAELAFAAILYLQPAASLDTLFWWTAYGPIAPERSIPILALGLALGLVGWKVRCAALIFAVAGFAVGVFGQVAWLNLLALLPAATAHDFYVGPVSSIVAGLALICGMRLRPVVTPIAAFLLAALWALWINLLDPTMHDLKITLAGIAVALAVLGAVTPTVLAYRRPWMFVAAPIGGSWLVAIGLLYGGTYLATKPVPLTPPPPPAKTAPDPGLMDGLFPTQGQADGQTGSAGNDLMPGGEAKPF</sequence>
<keyword evidence="2" id="KW-0472">Membrane</keyword>
<organism evidence="3 4">
    <name type="scientific">Jiella flava</name>
    <dbReference type="NCBI Taxonomy" id="2816857"/>
    <lineage>
        <taxon>Bacteria</taxon>
        <taxon>Pseudomonadati</taxon>
        <taxon>Pseudomonadota</taxon>
        <taxon>Alphaproteobacteria</taxon>
        <taxon>Hyphomicrobiales</taxon>
        <taxon>Aurantimonadaceae</taxon>
        <taxon>Jiella</taxon>
    </lineage>
</organism>
<protein>
    <submittedName>
        <fullName evidence="3">Uncharacterized protein</fullName>
    </submittedName>
</protein>
<feature type="transmembrane region" description="Helical" evidence="2">
    <location>
        <begin position="12"/>
        <end position="36"/>
    </location>
</feature>
<keyword evidence="2" id="KW-0812">Transmembrane</keyword>
<keyword evidence="2" id="KW-1133">Transmembrane helix</keyword>
<evidence type="ECO:0000256" key="1">
    <source>
        <dbReference type="SAM" id="MobiDB-lite"/>
    </source>
</evidence>
<feature type="compositionally biased region" description="Polar residues" evidence="1">
    <location>
        <begin position="242"/>
        <end position="253"/>
    </location>
</feature>
<proteinExistence type="predicted"/>
<evidence type="ECO:0000256" key="2">
    <source>
        <dbReference type="SAM" id="Phobius"/>
    </source>
</evidence>
<dbReference type="RefSeq" id="WP_207256334.1">
    <property type="nucleotide sequence ID" value="NZ_JAFMPP010000002.1"/>
</dbReference>
<evidence type="ECO:0000313" key="4">
    <source>
        <dbReference type="Proteomes" id="UP000664122"/>
    </source>
</evidence>
<feature type="transmembrane region" description="Helical" evidence="2">
    <location>
        <begin position="56"/>
        <end position="72"/>
    </location>
</feature>
<comment type="caution">
    <text evidence="3">The sequence shown here is derived from an EMBL/GenBank/DDBJ whole genome shotgun (WGS) entry which is preliminary data.</text>
</comment>
<reference evidence="3" key="1">
    <citation type="submission" date="2021-03" db="EMBL/GenBank/DDBJ databases">
        <title>Whole genome sequence of Jiella sp. CQZ9-1.</title>
        <authorList>
            <person name="Tuo L."/>
        </authorList>
    </citation>
    <scope>NUCLEOTIDE SEQUENCE</scope>
    <source>
        <strain evidence="3">CQZ9-1</strain>
    </source>
</reference>
<feature type="compositionally biased region" description="Pro residues" evidence="1">
    <location>
        <begin position="219"/>
        <end position="228"/>
    </location>
</feature>